<sequence>MNADLHVVGNSFGVIKHHAVKKITPIAQRTVDSMKKIIFFIMPFFILLGYSHAAEKYPADITAYLNVADDCQYFSGEWDSTLPKERQIEIEKKVNVTCSKARSLQEKLSVKYKKRQDLLDVINDYDF</sequence>
<gene>
    <name evidence="2" type="ordered locus">YpsIP31758_4123</name>
</gene>
<organism evidence="2 3">
    <name type="scientific">Yersinia pseudotuberculosis serotype O:1b (strain IP 31758)</name>
    <dbReference type="NCBI Taxonomy" id="349747"/>
    <lineage>
        <taxon>Bacteria</taxon>
        <taxon>Pseudomonadati</taxon>
        <taxon>Pseudomonadota</taxon>
        <taxon>Gammaproteobacteria</taxon>
        <taxon>Enterobacterales</taxon>
        <taxon>Yersiniaceae</taxon>
        <taxon>Yersinia</taxon>
    </lineage>
</organism>
<dbReference type="HOGENOM" id="CLU_161451_1_0_6"/>
<reference evidence="2 3" key="1">
    <citation type="journal article" date="2007" name="PLoS Genet.">
        <title>The complete genome sequence of Yersinia pseudotuberculosis IP31758, the causative agent of Far East scarlet-like fever.</title>
        <authorList>
            <person name="Eppinger M."/>
            <person name="Rosovitz M.J."/>
            <person name="Fricke W.F."/>
            <person name="Rasko D.A."/>
            <person name="Kokorina G."/>
            <person name="Fayolle C."/>
            <person name="Lindler L.E."/>
            <person name="Carniel E."/>
            <person name="Ravel J."/>
        </authorList>
    </citation>
    <scope>NUCLEOTIDE SEQUENCE [LARGE SCALE GENOMIC DNA]</scope>
    <source>
        <strain evidence="2 3">IP 31758</strain>
    </source>
</reference>
<dbReference type="AlphaFoldDB" id="A0A0U1QYP4"/>
<dbReference type="KEGG" id="ypi:YpsIP31758_4123"/>
<feature type="transmembrane region" description="Helical" evidence="1">
    <location>
        <begin position="37"/>
        <end position="53"/>
    </location>
</feature>
<protein>
    <submittedName>
        <fullName evidence="2">Uncharacterized protein</fullName>
    </submittedName>
</protein>
<evidence type="ECO:0000256" key="1">
    <source>
        <dbReference type="SAM" id="Phobius"/>
    </source>
</evidence>
<evidence type="ECO:0000313" key="2">
    <source>
        <dbReference type="EMBL" id="ABS47855.1"/>
    </source>
</evidence>
<evidence type="ECO:0000313" key="3">
    <source>
        <dbReference type="Proteomes" id="UP000002412"/>
    </source>
</evidence>
<keyword evidence="1" id="KW-1133">Transmembrane helix</keyword>
<dbReference type="Proteomes" id="UP000002412">
    <property type="component" value="Chromosome"/>
</dbReference>
<dbReference type="EMBL" id="CP000720">
    <property type="protein sequence ID" value="ABS47855.1"/>
    <property type="molecule type" value="Genomic_DNA"/>
</dbReference>
<keyword evidence="1" id="KW-0472">Membrane</keyword>
<name>A0A0U1QYP4_YERP3</name>
<accession>A0A0U1QYP4</accession>
<keyword evidence="1" id="KW-0812">Transmembrane</keyword>
<proteinExistence type="predicted"/>